<evidence type="ECO:0000313" key="3">
    <source>
        <dbReference type="Proteomes" id="UP001230156"/>
    </source>
</evidence>
<keyword evidence="1 2" id="KW-0378">Hydrolase</keyword>
<dbReference type="Pfam" id="PF03577">
    <property type="entry name" value="Peptidase_C69"/>
    <property type="match status" value="1"/>
</dbReference>
<keyword evidence="1" id="KW-0645">Protease</keyword>
<keyword evidence="3" id="KW-1185">Reference proteome</keyword>
<sequence length="477" mass="52714">MSYGLYIGKNLTADGIAYLAGYGDEPSSHWLEIEPRRHHGPGEMITVGVTPSADLPGLLLQIPQVDETARHIRVSYSYYKGVPAPLTNGGLNEYGVAVRDIWSTSRAELIAMTPPTQTGPNYSDLARLVLERARTAREGVELIASMIAEHGYSDYGGNSHLIADPDEAWVVIECSGGRKLWAAERLGADSIRASRPGFIGVIPIETPDHPDFLYAPNLVSFARAQGWHADGAPFDFNKIYGDGKGRWAGVRWIEAEMQARAARPEKIGLADIMWAVRTEKLTGDTAGYGQVVPLHHPRHDALRYLWHTQVGAVAAPFAPVFMGMREVPEEFRQHRYLTSGEASRFMDLRHARSGRPDSLSPIPQSIEATRSAAQVFKRLLYLVFQNQAAFLPEVTATWVAIERRLAQAQPLVIRTAETLIDADESDLARDYLTYYGRTELLSALALGESLAESIEARTRALYGIPSQGEPLSPEQIW</sequence>
<gene>
    <name evidence="2" type="ORF">Q8A70_24075</name>
</gene>
<dbReference type="Proteomes" id="UP001230156">
    <property type="component" value="Unassembled WGS sequence"/>
</dbReference>
<dbReference type="InterPro" id="IPR005322">
    <property type="entry name" value="Peptidase_C69"/>
</dbReference>
<evidence type="ECO:0000313" key="2">
    <source>
        <dbReference type="EMBL" id="MDQ7250788.1"/>
    </source>
</evidence>
<comment type="catalytic activity">
    <reaction evidence="1">
        <text>an L-aminoacyl-L-amino acid + H2O = 2 an L-alpha-amino acid</text>
        <dbReference type="Rhea" id="RHEA:48940"/>
        <dbReference type="ChEBI" id="CHEBI:15377"/>
        <dbReference type="ChEBI" id="CHEBI:59869"/>
        <dbReference type="ChEBI" id="CHEBI:77460"/>
    </reaction>
</comment>
<comment type="caution">
    <text evidence="2">The sequence shown here is derived from an EMBL/GenBank/DDBJ whole genome shotgun (WGS) entry which is preliminary data.</text>
</comment>
<reference evidence="3" key="1">
    <citation type="submission" date="2023-08" db="EMBL/GenBank/DDBJ databases">
        <title>Rhodospirillaceae gen. nov., a novel taxon isolated from the Yangtze River Yuezi River estuary sludge.</title>
        <authorList>
            <person name="Ruan L."/>
        </authorList>
    </citation>
    <scope>NUCLEOTIDE SEQUENCE [LARGE SCALE GENOMIC DNA]</scope>
    <source>
        <strain evidence="3">R-7</strain>
    </source>
</reference>
<accession>A0ABU0YSV7</accession>
<dbReference type="GO" id="GO:0016805">
    <property type="term" value="F:dipeptidase activity"/>
    <property type="evidence" value="ECO:0007669"/>
    <property type="project" value="UniProtKB-KW"/>
</dbReference>
<dbReference type="EC" id="3.4.-.-" evidence="1"/>
<dbReference type="PANTHER" id="PTHR12994:SF17">
    <property type="entry name" value="LD30995P"/>
    <property type="match status" value="1"/>
</dbReference>
<dbReference type="RefSeq" id="WP_379960486.1">
    <property type="nucleotide sequence ID" value="NZ_JAUYVI010000007.1"/>
</dbReference>
<dbReference type="Gene3D" id="3.60.60.10">
    <property type="entry name" value="Penicillin V Acylase, Chain A"/>
    <property type="match status" value="1"/>
</dbReference>
<comment type="similarity">
    <text evidence="1">Belongs to the peptidase C69 family.</text>
</comment>
<dbReference type="PANTHER" id="PTHR12994">
    <property type="entry name" value="SECERNIN"/>
    <property type="match status" value="1"/>
</dbReference>
<name>A0ABU0YSV7_9PROT</name>
<organism evidence="2 3">
    <name type="scientific">Dongia sedimenti</name>
    <dbReference type="NCBI Taxonomy" id="3064282"/>
    <lineage>
        <taxon>Bacteria</taxon>
        <taxon>Pseudomonadati</taxon>
        <taxon>Pseudomonadota</taxon>
        <taxon>Alphaproteobacteria</taxon>
        <taxon>Rhodospirillales</taxon>
        <taxon>Dongiaceae</taxon>
        <taxon>Dongia</taxon>
    </lineage>
</organism>
<dbReference type="EMBL" id="JAUYVI010000007">
    <property type="protein sequence ID" value="MDQ7250788.1"/>
    <property type="molecule type" value="Genomic_DNA"/>
</dbReference>
<proteinExistence type="inferred from homology"/>
<protein>
    <recommendedName>
        <fullName evidence="1">Dipeptidase</fullName>
        <ecNumber evidence="1">3.4.-.-</ecNumber>
    </recommendedName>
</protein>
<evidence type="ECO:0000256" key="1">
    <source>
        <dbReference type="RuleBase" id="RU364089"/>
    </source>
</evidence>
<keyword evidence="1 2" id="KW-0224">Dipeptidase</keyword>